<dbReference type="EMBL" id="UGSC01000001">
    <property type="protein sequence ID" value="SUA67042.1"/>
    <property type="molecule type" value="Genomic_DNA"/>
</dbReference>
<evidence type="ECO:0000313" key="1">
    <source>
        <dbReference type="EMBL" id="SUA67042.1"/>
    </source>
</evidence>
<name>A0A0F6EWQ5_PAEPO</name>
<sequence>MSNDVTNSFKNLLNNPDQGKSTNRSGTFAKQITTLAGVTEGQINSLQGLELFSYLPAYYENSRVMHVNMDVKGSELDSLYLALDETLAQFFVRTATWALESWEMELGIPVDLEKPLEQRRSVVESKLRGSGKFSGDLIRKIMNSFGVEGEVDFHPTEYKFGLSFENRIPENMIDFKKIIEDIKPAHLVFYMNNKTRLAFLHETDMVSRIRLRSRVRFFGGKPWYLDGVELLNGIASLSGWTEEPMRYLNRTKLVIQHRMDHHQEGNVKIRNHYWKLDGSMMLDGSQMLSSTEKVISI</sequence>
<dbReference type="Proteomes" id="UP000254400">
    <property type="component" value="Unassembled WGS sequence"/>
</dbReference>
<organism evidence="1 2">
    <name type="scientific">Paenibacillus polymyxa</name>
    <name type="common">Bacillus polymyxa</name>
    <dbReference type="NCBI Taxonomy" id="1406"/>
    <lineage>
        <taxon>Bacteria</taxon>
        <taxon>Bacillati</taxon>
        <taxon>Bacillota</taxon>
        <taxon>Bacilli</taxon>
        <taxon>Bacillales</taxon>
        <taxon>Paenibacillaceae</taxon>
        <taxon>Paenibacillus</taxon>
    </lineage>
</organism>
<dbReference type="AlphaFoldDB" id="A0A0F6EWQ5"/>
<dbReference type="InterPro" id="IPR018755">
    <property type="entry name" value="Phage_Mu_Gp48"/>
</dbReference>
<proteinExistence type="predicted"/>
<gene>
    <name evidence="1" type="primary">xkdT1</name>
    <name evidence="1" type="ORF">NCTC10343_01153</name>
</gene>
<dbReference type="Pfam" id="PF10076">
    <property type="entry name" value="Phage_Mu_Gp48"/>
    <property type="match status" value="1"/>
</dbReference>
<dbReference type="GeneID" id="93349952"/>
<protein>
    <submittedName>
        <fullName evidence="1">Uncharacterized protein yqcA</fullName>
    </submittedName>
</protein>
<evidence type="ECO:0000313" key="2">
    <source>
        <dbReference type="Proteomes" id="UP000254400"/>
    </source>
</evidence>
<accession>A0A0F6EWQ5</accession>
<dbReference type="RefSeq" id="WP_019686375.1">
    <property type="nucleotide sequence ID" value="NZ_CP009909.1"/>
</dbReference>
<reference evidence="1 2" key="1">
    <citation type="submission" date="2018-06" db="EMBL/GenBank/DDBJ databases">
        <authorList>
            <consortium name="Pathogen Informatics"/>
            <person name="Doyle S."/>
        </authorList>
    </citation>
    <scope>NUCLEOTIDE SEQUENCE [LARGE SCALE GENOMIC DNA]</scope>
    <source>
        <strain evidence="1 2">NCTC10343</strain>
    </source>
</reference>